<protein>
    <submittedName>
        <fullName evidence="1">DUF3293 domain-containing protein</fullName>
    </submittedName>
</protein>
<dbReference type="EMBL" id="CP071503">
    <property type="protein sequence ID" value="QSX33097.1"/>
    <property type="molecule type" value="Genomic_DNA"/>
</dbReference>
<dbReference type="InterPro" id="IPR021710">
    <property type="entry name" value="DUF3293"/>
</dbReference>
<keyword evidence="2" id="KW-1185">Reference proteome</keyword>
<reference evidence="1 2" key="1">
    <citation type="submission" date="2021-03" db="EMBL/GenBank/DDBJ databases">
        <title>Novel species identification of genus Shewanella.</title>
        <authorList>
            <person name="Liu G."/>
            <person name="Zhang Q."/>
        </authorList>
    </citation>
    <scope>NUCLEOTIDE SEQUENCE [LARGE SCALE GENOMIC DNA]</scope>
    <source>
        <strain evidence="1 2">FJAT-51800</strain>
    </source>
</reference>
<evidence type="ECO:0000313" key="2">
    <source>
        <dbReference type="Proteomes" id="UP000662770"/>
    </source>
</evidence>
<name>A0ABX7QPZ7_9GAMM</name>
<dbReference type="Pfam" id="PF11697">
    <property type="entry name" value="DUF3293"/>
    <property type="match status" value="1"/>
</dbReference>
<gene>
    <name evidence="1" type="ORF">JYB87_15410</name>
</gene>
<dbReference type="Proteomes" id="UP000662770">
    <property type="component" value="Chromosome"/>
</dbReference>
<proteinExistence type="predicted"/>
<organism evidence="1 2">
    <name type="scientific">Shewanella avicenniae</name>
    <dbReference type="NCBI Taxonomy" id="2814294"/>
    <lineage>
        <taxon>Bacteria</taxon>
        <taxon>Pseudomonadati</taxon>
        <taxon>Pseudomonadota</taxon>
        <taxon>Gammaproteobacteria</taxon>
        <taxon>Alteromonadales</taxon>
        <taxon>Shewanellaceae</taxon>
        <taxon>Shewanella</taxon>
    </lineage>
</organism>
<dbReference type="RefSeq" id="WP_207354333.1">
    <property type="nucleotide sequence ID" value="NZ_CP071503.1"/>
</dbReference>
<accession>A0ABX7QPZ7</accession>
<evidence type="ECO:0000313" key="1">
    <source>
        <dbReference type="EMBL" id="QSX33097.1"/>
    </source>
</evidence>
<sequence length="143" mass="16412">MDVAFKQLWQHYQNSCFLLTQYLNPPCAFAIITASNPLGILLSSSQNRLRDKQLQQDIHQSGCAYRAMMGASPDLQHMEKSWAVYLDQASAHQLAHKYQQNAFYYVENGHIHLIPCHSKAEPVTMGEFSQYVRIVEELPEILD</sequence>